<dbReference type="Pfam" id="PF00756">
    <property type="entry name" value="Esterase"/>
    <property type="match status" value="1"/>
</dbReference>
<feature type="signal peptide" evidence="1">
    <location>
        <begin position="1"/>
        <end position="19"/>
    </location>
</feature>
<dbReference type="InterPro" id="IPR050583">
    <property type="entry name" value="Mycobacterial_A85_antigen"/>
</dbReference>
<dbReference type="Gene3D" id="3.40.50.1820">
    <property type="entry name" value="alpha/beta hydrolase"/>
    <property type="match status" value="1"/>
</dbReference>
<dbReference type="RefSeq" id="WP_353546380.1">
    <property type="nucleotide sequence ID" value="NZ_JAGKSB010000004.1"/>
</dbReference>
<accession>A0A8T4H801</accession>
<evidence type="ECO:0000256" key="1">
    <source>
        <dbReference type="SAM" id="SignalP"/>
    </source>
</evidence>
<evidence type="ECO:0000313" key="3">
    <source>
        <dbReference type="Proteomes" id="UP000679691"/>
    </source>
</evidence>
<dbReference type="PANTHER" id="PTHR48098">
    <property type="entry name" value="ENTEROCHELIN ESTERASE-RELATED"/>
    <property type="match status" value="1"/>
</dbReference>
<feature type="chain" id="PRO_5035846259" evidence="1">
    <location>
        <begin position="20"/>
        <end position="274"/>
    </location>
</feature>
<sequence>MNKYFLLILLSAIVSTTYAAKVDTISVHSASMNKEVKTVVIRPDLYNKKETYPVLYLLHGYSGSYKDWVNKAPALKKLVDYYGYMVVCPDGGYGSWYWDSPLDPSYAYETFVAKELVSYIDNNFSTVATKAGRAITGLSMGGHGALSLAFKHQDIYGAAGSTSGGVDFRPFPKNWEIEKRIGSYAENEQLWDKLVVQNLVHLLVPKSLEIIIDCGNEDFFYNVNIALHEKFLNRNIKHTFVQMPGGHNWEYWQKSITYQLDFFAKFFSNRVLQK</sequence>
<organism evidence="2 3">
    <name type="scientific">Rhinopithecimicrobium faecis</name>
    <dbReference type="NCBI Taxonomy" id="2820698"/>
    <lineage>
        <taxon>Bacteria</taxon>
        <taxon>Pseudomonadati</taxon>
        <taxon>Bacteroidota</taxon>
        <taxon>Sphingobacteriia</taxon>
        <taxon>Sphingobacteriales</taxon>
        <taxon>Sphingobacteriaceae</taxon>
        <taxon>Rhinopithecimicrobium</taxon>
    </lineage>
</organism>
<name>A0A8T4H801_9SPHI</name>
<protein>
    <submittedName>
        <fullName evidence="2">Esterase family protein</fullName>
    </submittedName>
</protein>
<dbReference type="InterPro" id="IPR000801">
    <property type="entry name" value="Esterase-like"/>
</dbReference>
<dbReference type="InterPro" id="IPR029058">
    <property type="entry name" value="AB_hydrolase_fold"/>
</dbReference>
<proteinExistence type="predicted"/>
<dbReference type="SUPFAM" id="SSF53474">
    <property type="entry name" value="alpha/beta-Hydrolases"/>
    <property type="match status" value="1"/>
</dbReference>
<dbReference type="PANTHER" id="PTHR48098:SF1">
    <property type="entry name" value="DIACYLGLYCEROL ACYLTRANSFERASE_MYCOLYLTRANSFERASE AG85A"/>
    <property type="match status" value="1"/>
</dbReference>
<dbReference type="GO" id="GO:0016747">
    <property type="term" value="F:acyltransferase activity, transferring groups other than amino-acyl groups"/>
    <property type="evidence" value="ECO:0007669"/>
    <property type="project" value="TreeGrafter"/>
</dbReference>
<comment type="caution">
    <text evidence="2">The sequence shown here is derived from an EMBL/GenBank/DDBJ whole genome shotgun (WGS) entry which is preliminary data.</text>
</comment>
<keyword evidence="3" id="KW-1185">Reference proteome</keyword>
<reference evidence="2" key="1">
    <citation type="submission" date="2021-03" db="EMBL/GenBank/DDBJ databases">
        <authorList>
            <person name="Lu T."/>
            <person name="Wang Q."/>
            <person name="Han X."/>
        </authorList>
    </citation>
    <scope>NUCLEOTIDE SEQUENCE</scope>
    <source>
        <strain evidence="2">WQ 2009</strain>
    </source>
</reference>
<dbReference type="Proteomes" id="UP000679691">
    <property type="component" value="Unassembled WGS sequence"/>
</dbReference>
<keyword evidence="1" id="KW-0732">Signal</keyword>
<evidence type="ECO:0000313" key="2">
    <source>
        <dbReference type="EMBL" id="MBP3942894.1"/>
    </source>
</evidence>
<dbReference type="EMBL" id="JAGKSB010000004">
    <property type="protein sequence ID" value="MBP3942894.1"/>
    <property type="molecule type" value="Genomic_DNA"/>
</dbReference>
<gene>
    <name evidence="2" type="ORF">J5U18_04830</name>
</gene>
<dbReference type="AlphaFoldDB" id="A0A8T4H801"/>